<dbReference type="EMBL" id="ATLV01017365">
    <property type="status" value="NOT_ANNOTATED_CDS"/>
    <property type="molecule type" value="Genomic_DNA"/>
</dbReference>
<evidence type="ECO:0000313" key="3">
    <source>
        <dbReference type="EnsemblMetazoa" id="ASIC009816-PA"/>
    </source>
</evidence>
<gene>
    <name evidence="2" type="ORF">ZHAS_00009816</name>
</gene>
<proteinExistence type="predicted"/>
<sequence>MLAQSRKIDKPDDDRTGPGSRRNGFICAILYPPPLSSLNPPTPPVRLASPRLEAPANRKVAPVRTGRTERVLPEKIDRKANKPSRSARRAKKAGSGRKYKQTLSEPDTNQPIGNSRLSSGANRWACNEFGMDAGDDH</sequence>
<name>A0A084VW08_ANOSI</name>
<dbReference type="AlphaFoldDB" id="A0A084VW08"/>
<dbReference type="VEuPathDB" id="VectorBase:ASIC009816"/>
<keyword evidence="4" id="KW-1185">Reference proteome</keyword>
<evidence type="ECO:0000313" key="4">
    <source>
        <dbReference type="Proteomes" id="UP000030765"/>
    </source>
</evidence>
<feature type="compositionally biased region" description="Basic and acidic residues" evidence="1">
    <location>
        <begin position="66"/>
        <end position="80"/>
    </location>
</feature>
<feature type="region of interest" description="Disordered" evidence="1">
    <location>
        <begin position="1"/>
        <end position="123"/>
    </location>
</feature>
<feature type="compositionally biased region" description="Basic and acidic residues" evidence="1">
    <location>
        <begin position="1"/>
        <end position="16"/>
    </location>
</feature>
<feature type="compositionally biased region" description="Basic residues" evidence="1">
    <location>
        <begin position="81"/>
        <end position="100"/>
    </location>
</feature>
<evidence type="ECO:0000256" key="1">
    <source>
        <dbReference type="SAM" id="MobiDB-lite"/>
    </source>
</evidence>
<feature type="compositionally biased region" description="Pro residues" evidence="1">
    <location>
        <begin position="31"/>
        <end position="44"/>
    </location>
</feature>
<dbReference type="Proteomes" id="UP000030765">
    <property type="component" value="Unassembled WGS sequence"/>
</dbReference>
<protein>
    <submittedName>
        <fullName evidence="2 3">Gtpase activating protein</fullName>
    </submittedName>
</protein>
<evidence type="ECO:0000313" key="2">
    <source>
        <dbReference type="EMBL" id="KFB42152.1"/>
    </source>
</evidence>
<feature type="compositionally biased region" description="Polar residues" evidence="1">
    <location>
        <begin position="101"/>
        <end position="121"/>
    </location>
</feature>
<dbReference type="EMBL" id="KE525164">
    <property type="protein sequence ID" value="KFB42152.1"/>
    <property type="molecule type" value="Genomic_DNA"/>
</dbReference>
<dbReference type="EnsemblMetazoa" id="ASIC009816-RA">
    <property type="protein sequence ID" value="ASIC009816-PA"/>
    <property type="gene ID" value="ASIC009816"/>
</dbReference>
<accession>A0A084VW08</accession>
<reference evidence="3" key="2">
    <citation type="submission" date="2020-05" db="UniProtKB">
        <authorList>
            <consortium name="EnsemblMetazoa"/>
        </authorList>
    </citation>
    <scope>IDENTIFICATION</scope>
</reference>
<reference evidence="2 4" key="1">
    <citation type="journal article" date="2014" name="BMC Genomics">
        <title>Genome sequence of Anopheles sinensis provides insight into genetics basis of mosquito competence for malaria parasites.</title>
        <authorList>
            <person name="Zhou D."/>
            <person name="Zhang D."/>
            <person name="Ding G."/>
            <person name="Shi L."/>
            <person name="Hou Q."/>
            <person name="Ye Y."/>
            <person name="Xu Y."/>
            <person name="Zhou H."/>
            <person name="Xiong C."/>
            <person name="Li S."/>
            <person name="Yu J."/>
            <person name="Hong S."/>
            <person name="Yu X."/>
            <person name="Zou P."/>
            <person name="Chen C."/>
            <person name="Chang X."/>
            <person name="Wang W."/>
            <person name="Lv Y."/>
            <person name="Sun Y."/>
            <person name="Ma L."/>
            <person name="Shen B."/>
            <person name="Zhu C."/>
        </authorList>
    </citation>
    <scope>NUCLEOTIDE SEQUENCE [LARGE SCALE GENOMIC DNA]</scope>
</reference>
<organism evidence="2">
    <name type="scientific">Anopheles sinensis</name>
    <name type="common">Mosquito</name>
    <dbReference type="NCBI Taxonomy" id="74873"/>
    <lineage>
        <taxon>Eukaryota</taxon>
        <taxon>Metazoa</taxon>
        <taxon>Ecdysozoa</taxon>
        <taxon>Arthropoda</taxon>
        <taxon>Hexapoda</taxon>
        <taxon>Insecta</taxon>
        <taxon>Pterygota</taxon>
        <taxon>Neoptera</taxon>
        <taxon>Endopterygota</taxon>
        <taxon>Diptera</taxon>
        <taxon>Nematocera</taxon>
        <taxon>Culicoidea</taxon>
        <taxon>Culicidae</taxon>
        <taxon>Anophelinae</taxon>
        <taxon>Anopheles</taxon>
    </lineage>
</organism>